<protein>
    <submittedName>
        <fullName evidence="3">Photosystem II stability/assembly factor-like uncharacterized protein</fullName>
    </submittedName>
</protein>
<evidence type="ECO:0000259" key="2">
    <source>
        <dbReference type="Pfam" id="PF15902"/>
    </source>
</evidence>
<dbReference type="PANTHER" id="PTHR12106:SF27">
    <property type="entry name" value="SORTILIN-RELATED RECEPTOR"/>
    <property type="match status" value="1"/>
</dbReference>
<dbReference type="InterPro" id="IPR015943">
    <property type="entry name" value="WD40/YVTN_repeat-like_dom_sf"/>
</dbReference>
<dbReference type="InterPro" id="IPR050310">
    <property type="entry name" value="VPS10-sortilin"/>
</dbReference>
<evidence type="ECO:0000313" key="4">
    <source>
        <dbReference type="Proteomes" id="UP000588604"/>
    </source>
</evidence>
<keyword evidence="1" id="KW-0677">Repeat</keyword>
<evidence type="ECO:0000313" key="3">
    <source>
        <dbReference type="EMBL" id="MBB6324669.1"/>
    </source>
</evidence>
<dbReference type="PANTHER" id="PTHR12106">
    <property type="entry name" value="SORTILIN RELATED"/>
    <property type="match status" value="1"/>
</dbReference>
<dbReference type="CDD" id="cd15482">
    <property type="entry name" value="Sialidase_non-viral"/>
    <property type="match status" value="1"/>
</dbReference>
<reference evidence="3 4" key="1">
    <citation type="submission" date="2020-08" db="EMBL/GenBank/DDBJ databases">
        <title>Genomic Encyclopedia of Type Strains, Phase IV (KMG-IV): sequencing the most valuable type-strain genomes for metagenomic binning, comparative biology and taxonomic classification.</title>
        <authorList>
            <person name="Goeker M."/>
        </authorList>
    </citation>
    <scope>NUCLEOTIDE SEQUENCE [LARGE SCALE GENOMIC DNA]</scope>
    <source>
        <strain evidence="3 4">DSM 102044</strain>
    </source>
</reference>
<evidence type="ECO:0000256" key="1">
    <source>
        <dbReference type="ARBA" id="ARBA00022737"/>
    </source>
</evidence>
<feature type="domain" description="Sortilin N-terminal" evidence="2">
    <location>
        <begin position="119"/>
        <end position="247"/>
    </location>
</feature>
<gene>
    <name evidence="3" type="ORF">FHS59_000284</name>
</gene>
<dbReference type="SUPFAM" id="SSF50939">
    <property type="entry name" value="Sialidases"/>
    <property type="match status" value="1"/>
</dbReference>
<dbReference type="InterPro" id="IPR036278">
    <property type="entry name" value="Sialidase_sf"/>
</dbReference>
<dbReference type="EMBL" id="JACIJO010000001">
    <property type="protein sequence ID" value="MBB6324669.1"/>
    <property type="molecule type" value="Genomic_DNA"/>
</dbReference>
<proteinExistence type="predicted"/>
<dbReference type="Gene3D" id="2.130.10.10">
    <property type="entry name" value="YVTN repeat-like/Quinoprotein amine dehydrogenase"/>
    <property type="match status" value="2"/>
</dbReference>
<dbReference type="AlphaFoldDB" id="A0A841MH66"/>
<accession>A0A841MH66</accession>
<name>A0A841MH66_9BACT</name>
<organism evidence="3 4">
    <name type="scientific">Algoriphagus iocasae</name>
    <dbReference type="NCBI Taxonomy" id="1836499"/>
    <lineage>
        <taxon>Bacteria</taxon>
        <taxon>Pseudomonadati</taxon>
        <taxon>Bacteroidota</taxon>
        <taxon>Cytophagia</taxon>
        <taxon>Cytophagales</taxon>
        <taxon>Cyclobacteriaceae</taxon>
        <taxon>Algoriphagus</taxon>
    </lineage>
</organism>
<dbReference type="SUPFAM" id="SSF110296">
    <property type="entry name" value="Oligoxyloglucan reducing end-specific cellobiohydrolase"/>
    <property type="match status" value="1"/>
</dbReference>
<dbReference type="Proteomes" id="UP000588604">
    <property type="component" value="Unassembled WGS sequence"/>
</dbReference>
<keyword evidence="4" id="KW-1185">Reference proteome</keyword>
<dbReference type="Pfam" id="PF15902">
    <property type="entry name" value="Sortilin-Vps10"/>
    <property type="match status" value="1"/>
</dbReference>
<comment type="caution">
    <text evidence="3">The sequence shown here is derived from an EMBL/GenBank/DDBJ whole genome shotgun (WGS) entry which is preliminary data.</text>
</comment>
<sequence length="348" mass="38222">MKFLLTFFLAFTGFICLGQEVQKADLPIKYRNIGPFRGGRSVTATGVVSDPLTYFMGNTGGGIWKTTDAGQRWKNISDGFFTTSSVGAIAVSESNPNIVYVGMGEHAPRGVMTSHGDGVYKSTDAGKTWKKLGLEKTQHISRIQIHPTNPDIVYVAAQGALHAPNPERGIYKSIDGGKTWEQVLFVDEKTGAVELSMDMNYPEILYAAMWEHQRVPWKVISGGPGSGLYKSTDSGKTWKKIHKGLPEEKGKMAISVSRANSNKVYALIESDTNKDQGGLFVSDNAGESWSMVSGDNRLVQRAWYYIEVFADPNDEHTVYVMSAPALRSIDGGKTWENLPSAHGDYHDL</sequence>
<dbReference type="InterPro" id="IPR031778">
    <property type="entry name" value="Sortilin_N"/>
</dbReference>